<evidence type="ECO:0000313" key="1">
    <source>
        <dbReference type="EMBL" id="KKN51096.1"/>
    </source>
</evidence>
<accession>A0A0F9TPR6</accession>
<name>A0A0F9TPR6_9ZZZZ</name>
<dbReference type="EMBL" id="LAZR01001079">
    <property type="protein sequence ID" value="KKN51096.1"/>
    <property type="molecule type" value="Genomic_DNA"/>
</dbReference>
<sequence>MWAIIAAWDAQNHVTRYNYVVIEAEAIRLVDRLHGEVPSQSRLDEMQSIIDNPQGTVGMKAWAHRELLPLSITKQAPNAYYAELTTDDPDCVDSLHQAGMWDCDPANMTVVFSSERLATKFRGNLVDAVKSESYRLIDEIAPDWKQRNTLQRYGELSIIENAALTTEEGNELVQIGKLWDQIRDIRSKSNRLERRIGLLSLRELRALVIHDEMS</sequence>
<gene>
    <name evidence="1" type="ORF">LCGC14_0626060</name>
</gene>
<organism evidence="1">
    <name type="scientific">marine sediment metagenome</name>
    <dbReference type="NCBI Taxonomy" id="412755"/>
    <lineage>
        <taxon>unclassified sequences</taxon>
        <taxon>metagenomes</taxon>
        <taxon>ecological metagenomes</taxon>
    </lineage>
</organism>
<reference evidence="1" key="1">
    <citation type="journal article" date="2015" name="Nature">
        <title>Complex archaea that bridge the gap between prokaryotes and eukaryotes.</title>
        <authorList>
            <person name="Spang A."/>
            <person name="Saw J.H."/>
            <person name="Jorgensen S.L."/>
            <person name="Zaremba-Niedzwiedzka K."/>
            <person name="Martijn J."/>
            <person name="Lind A.E."/>
            <person name="van Eijk R."/>
            <person name="Schleper C."/>
            <person name="Guy L."/>
            <person name="Ettema T.J."/>
        </authorList>
    </citation>
    <scope>NUCLEOTIDE SEQUENCE</scope>
</reference>
<proteinExistence type="predicted"/>
<dbReference type="AlphaFoldDB" id="A0A0F9TPR6"/>
<comment type="caution">
    <text evidence="1">The sequence shown here is derived from an EMBL/GenBank/DDBJ whole genome shotgun (WGS) entry which is preliminary data.</text>
</comment>
<protein>
    <submittedName>
        <fullName evidence="1">Uncharacterized protein</fullName>
    </submittedName>
</protein>